<name>A0A8J5W8H7_ZIZPA</name>
<reference evidence="2" key="1">
    <citation type="journal article" date="2021" name="bioRxiv">
        <title>Whole Genome Assembly and Annotation of Northern Wild Rice, Zizania palustris L., Supports a Whole Genome Duplication in the Zizania Genus.</title>
        <authorList>
            <person name="Haas M."/>
            <person name="Kono T."/>
            <person name="Macchietto M."/>
            <person name="Millas R."/>
            <person name="McGilp L."/>
            <person name="Shao M."/>
            <person name="Duquette J."/>
            <person name="Hirsch C.N."/>
            <person name="Kimball J."/>
        </authorList>
    </citation>
    <scope>NUCLEOTIDE SEQUENCE</scope>
    <source>
        <tissue evidence="2">Fresh leaf tissue</tissue>
    </source>
</reference>
<sequence>MPLLPSHRCLCLPALSPPPPRPEASTPPPPRRLRAPRPPRHRLHAASASPPSHHRLHARLHAPRPPSSPDMCMVYEGAGIRRRRRLRRWRVAPLPARSTRRPGPIPILIHRAMADPTQPPSNSSLRILLSKDRPPASSSSTTESS</sequence>
<dbReference type="EMBL" id="JAAALK010000082">
    <property type="protein sequence ID" value="KAG8085268.1"/>
    <property type="molecule type" value="Genomic_DNA"/>
</dbReference>
<accession>A0A8J5W8H7</accession>
<dbReference type="AlphaFoldDB" id="A0A8J5W8H7"/>
<comment type="caution">
    <text evidence="2">The sequence shown here is derived from an EMBL/GenBank/DDBJ whole genome shotgun (WGS) entry which is preliminary data.</text>
</comment>
<organism evidence="2 3">
    <name type="scientific">Zizania palustris</name>
    <name type="common">Northern wild rice</name>
    <dbReference type="NCBI Taxonomy" id="103762"/>
    <lineage>
        <taxon>Eukaryota</taxon>
        <taxon>Viridiplantae</taxon>
        <taxon>Streptophyta</taxon>
        <taxon>Embryophyta</taxon>
        <taxon>Tracheophyta</taxon>
        <taxon>Spermatophyta</taxon>
        <taxon>Magnoliopsida</taxon>
        <taxon>Liliopsida</taxon>
        <taxon>Poales</taxon>
        <taxon>Poaceae</taxon>
        <taxon>BOP clade</taxon>
        <taxon>Oryzoideae</taxon>
        <taxon>Oryzeae</taxon>
        <taxon>Zizaniinae</taxon>
        <taxon>Zizania</taxon>
    </lineage>
</organism>
<feature type="compositionally biased region" description="Basic residues" evidence="1">
    <location>
        <begin position="52"/>
        <end position="62"/>
    </location>
</feature>
<proteinExistence type="predicted"/>
<keyword evidence="3" id="KW-1185">Reference proteome</keyword>
<evidence type="ECO:0000313" key="2">
    <source>
        <dbReference type="EMBL" id="KAG8085268.1"/>
    </source>
</evidence>
<protein>
    <submittedName>
        <fullName evidence="2">Uncharacterized protein</fullName>
    </submittedName>
</protein>
<gene>
    <name evidence="2" type="ORF">GUJ93_ZPchr0010g7367</name>
</gene>
<feature type="compositionally biased region" description="Pro residues" evidence="1">
    <location>
        <begin position="15"/>
        <end position="30"/>
    </location>
</feature>
<feature type="region of interest" description="Disordered" evidence="1">
    <location>
        <begin position="112"/>
        <end position="145"/>
    </location>
</feature>
<reference evidence="2" key="2">
    <citation type="submission" date="2021-02" db="EMBL/GenBank/DDBJ databases">
        <authorList>
            <person name="Kimball J.A."/>
            <person name="Haas M.W."/>
            <person name="Macchietto M."/>
            <person name="Kono T."/>
            <person name="Duquette J."/>
            <person name="Shao M."/>
        </authorList>
    </citation>
    <scope>NUCLEOTIDE SEQUENCE</scope>
    <source>
        <tissue evidence="2">Fresh leaf tissue</tissue>
    </source>
</reference>
<feature type="compositionally biased region" description="Basic residues" evidence="1">
    <location>
        <begin position="31"/>
        <end position="44"/>
    </location>
</feature>
<feature type="region of interest" description="Disordered" evidence="1">
    <location>
        <begin position="11"/>
        <end position="73"/>
    </location>
</feature>
<dbReference type="Proteomes" id="UP000729402">
    <property type="component" value="Unassembled WGS sequence"/>
</dbReference>
<evidence type="ECO:0000256" key="1">
    <source>
        <dbReference type="SAM" id="MobiDB-lite"/>
    </source>
</evidence>
<evidence type="ECO:0000313" key="3">
    <source>
        <dbReference type="Proteomes" id="UP000729402"/>
    </source>
</evidence>